<evidence type="ECO:0000256" key="2">
    <source>
        <dbReference type="SAM" id="MobiDB-lite"/>
    </source>
</evidence>
<name>A0A1G7FSX2_9RHOB</name>
<proteinExistence type="predicted"/>
<evidence type="ECO:0000313" key="3">
    <source>
        <dbReference type="EMBL" id="SDE79006.1"/>
    </source>
</evidence>
<dbReference type="SUPFAM" id="SSF111369">
    <property type="entry name" value="HlyD-like secretion proteins"/>
    <property type="match status" value="1"/>
</dbReference>
<organism evidence="3 4">
    <name type="scientific">Limimaricola pyoseonensis</name>
    <dbReference type="NCBI Taxonomy" id="521013"/>
    <lineage>
        <taxon>Bacteria</taxon>
        <taxon>Pseudomonadati</taxon>
        <taxon>Pseudomonadota</taxon>
        <taxon>Alphaproteobacteria</taxon>
        <taxon>Rhodobacterales</taxon>
        <taxon>Paracoccaceae</taxon>
        <taxon>Limimaricola</taxon>
    </lineage>
</organism>
<accession>A0A1G7FSX2</accession>
<feature type="coiled-coil region" evidence="1">
    <location>
        <begin position="139"/>
        <end position="166"/>
    </location>
</feature>
<dbReference type="AlphaFoldDB" id="A0A1G7FSX2"/>
<sequence length="499" mass="50729">MRTVLRSLVVLAVLAASSGFAAWQATRFHAALAPDAASETGGPPARRPGGPRGGGGGGGASAPEVALARAETAQVAPVTTAYGRVTAPRSVALAPAVAGRVAFVAPDLRDGAQVAAGQTLLRIDDTEARLALGEAQAGRATAQAGRDDARRRIAELQAERALLDEVAALREANLERIAALAAGGGAAAATRDEAEAAAIGARQALATQDAEIAAAESQLRQAGISVEQADLAVARAERHLADHELVAPIAGLYAGTVPVEGQDLAATAIGRITDLDRLEVRLDLTRAMLGRVTDATGAALPLEAAIHPPGGGPGATARLDRLTLEAAGEAGERSVAVLRITDQPCACLRPGDFVEARISEPEITGVPVPHEALTADGALLVPDPEGVLQKIAVDLLRRTADTAILGPGAAGLRYVADPGPELFEGARIALPAAEHDAEPAADATPEMVEIDAETRARLVARLESGAELPAPLRARIESALETGTAPAALLQRLAGRAGE</sequence>
<dbReference type="Gene3D" id="2.40.50.100">
    <property type="match status" value="1"/>
</dbReference>
<dbReference type="Gene3D" id="2.40.30.170">
    <property type="match status" value="1"/>
</dbReference>
<dbReference type="STRING" id="521013.SAMN04488567_2557"/>
<gene>
    <name evidence="3" type="ORF">SAMN04488567_2557</name>
</gene>
<dbReference type="Gene3D" id="1.10.287.470">
    <property type="entry name" value="Helix hairpin bin"/>
    <property type="match status" value="1"/>
</dbReference>
<dbReference type="PANTHER" id="PTHR30469">
    <property type="entry name" value="MULTIDRUG RESISTANCE PROTEIN MDTA"/>
    <property type="match status" value="1"/>
</dbReference>
<reference evidence="4" key="1">
    <citation type="submission" date="2016-10" db="EMBL/GenBank/DDBJ databases">
        <authorList>
            <person name="Varghese N."/>
            <person name="Submissions S."/>
        </authorList>
    </citation>
    <scope>NUCLEOTIDE SEQUENCE [LARGE SCALE GENOMIC DNA]</scope>
    <source>
        <strain evidence="4">DSM 21424</strain>
    </source>
</reference>
<evidence type="ECO:0000313" key="4">
    <source>
        <dbReference type="Proteomes" id="UP000198922"/>
    </source>
</evidence>
<keyword evidence="1" id="KW-0175">Coiled coil</keyword>
<feature type="compositionally biased region" description="Gly residues" evidence="2">
    <location>
        <begin position="50"/>
        <end position="60"/>
    </location>
</feature>
<dbReference type="RefSeq" id="WP_165612585.1">
    <property type="nucleotide sequence ID" value="NZ_FNAT01000004.1"/>
</dbReference>
<dbReference type="Proteomes" id="UP000198922">
    <property type="component" value="Unassembled WGS sequence"/>
</dbReference>
<dbReference type="GO" id="GO:0015562">
    <property type="term" value="F:efflux transmembrane transporter activity"/>
    <property type="evidence" value="ECO:0007669"/>
    <property type="project" value="TreeGrafter"/>
</dbReference>
<keyword evidence="4" id="KW-1185">Reference proteome</keyword>
<dbReference type="EMBL" id="FNAT01000004">
    <property type="protein sequence ID" value="SDE79006.1"/>
    <property type="molecule type" value="Genomic_DNA"/>
</dbReference>
<protein>
    <submittedName>
        <fullName evidence="3">Biotin-lipoyl like</fullName>
    </submittedName>
</protein>
<dbReference type="GO" id="GO:1990281">
    <property type="term" value="C:efflux pump complex"/>
    <property type="evidence" value="ECO:0007669"/>
    <property type="project" value="TreeGrafter"/>
</dbReference>
<feature type="region of interest" description="Disordered" evidence="2">
    <location>
        <begin position="34"/>
        <end position="64"/>
    </location>
</feature>
<dbReference type="PANTHER" id="PTHR30469:SF29">
    <property type="entry name" value="BLR2860 PROTEIN"/>
    <property type="match status" value="1"/>
</dbReference>
<evidence type="ECO:0000256" key="1">
    <source>
        <dbReference type="SAM" id="Coils"/>
    </source>
</evidence>